<feature type="region of interest" description="Disordered" evidence="1">
    <location>
        <begin position="1"/>
        <end position="60"/>
    </location>
</feature>
<evidence type="ECO:0000313" key="3">
    <source>
        <dbReference type="Proteomes" id="UP001589693"/>
    </source>
</evidence>
<protein>
    <submittedName>
        <fullName evidence="2">Uncharacterized protein</fullName>
    </submittedName>
</protein>
<name>A0ABV5ZQ21_9PSEU</name>
<reference evidence="2 3" key="1">
    <citation type="submission" date="2024-09" db="EMBL/GenBank/DDBJ databases">
        <authorList>
            <person name="Sun Q."/>
            <person name="Mori K."/>
        </authorList>
    </citation>
    <scope>NUCLEOTIDE SEQUENCE [LARGE SCALE GENOMIC DNA]</scope>
    <source>
        <strain evidence="2 3">TBRC 7907</strain>
    </source>
</reference>
<accession>A0ABV5ZQ21</accession>
<proteinExistence type="predicted"/>
<evidence type="ECO:0000256" key="1">
    <source>
        <dbReference type="SAM" id="MobiDB-lite"/>
    </source>
</evidence>
<feature type="compositionally biased region" description="Polar residues" evidence="1">
    <location>
        <begin position="35"/>
        <end position="49"/>
    </location>
</feature>
<comment type="caution">
    <text evidence="2">The sequence shown here is derived from an EMBL/GenBank/DDBJ whole genome shotgun (WGS) entry which is preliminary data.</text>
</comment>
<sequence>MISRTGPRTTTRLAVPGWCGAPNHSRHPPPRRRTGQPSSPSRTATSITCSEVIDGSPAEI</sequence>
<keyword evidence="3" id="KW-1185">Reference proteome</keyword>
<dbReference type="Proteomes" id="UP001589693">
    <property type="component" value="Unassembled WGS sequence"/>
</dbReference>
<feature type="compositionally biased region" description="Basic residues" evidence="1">
    <location>
        <begin position="24"/>
        <end position="34"/>
    </location>
</feature>
<dbReference type="RefSeq" id="WP_377850077.1">
    <property type="nucleotide sequence ID" value="NZ_JBHLZU010000002.1"/>
</dbReference>
<gene>
    <name evidence="2" type="ORF">ACFFQA_03425</name>
</gene>
<feature type="compositionally biased region" description="Polar residues" evidence="1">
    <location>
        <begin position="1"/>
        <end position="12"/>
    </location>
</feature>
<evidence type="ECO:0000313" key="2">
    <source>
        <dbReference type="EMBL" id="MFB9902978.1"/>
    </source>
</evidence>
<organism evidence="2 3">
    <name type="scientific">Allokutzneria oryzae</name>
    <dbReference type="NCBI Taxonomy" id="1378989"/>
    <lineage>
        <taxon>Bacteria</taxon>
        <taxon>Bacillati</taxon>
        <taxon>Actinomycetota</taxon>
        <taxon>Actinomycetes</taxon>
        <taxon>Pseudonocardiales</taxon>
        <taxon>Pseudonocardiaceae</taxon>
        <taxon>Allokutzneria</taxon>
    </lineage>
</organism>
<dbReference type="EMBL" id="JBHLZU010000002">
    <property type="protein sequence ID" value="MFB9902978.1"/>
    <property type="molecule type" value="Genomic_DNA"/>
</dbReference>